<organism evidence="1 2">
    <name type="scientific">Persea americana</name>
    <name type="common">Avocado</name>
    <dbReference type="NCBI Taxonomy" id="3435"/>
    <lineage>
        <taxon>Eukaryota</taxon>
        <taxon>Viridiplantae</taxon>
        <taxon>Streptophyta</taxon>
        <taxon>Embryophyta</taxon>
        <taxon>Tracheophyta</taxon>
        <taxon>Spermatophyta</taxon>
        <taxon>Magnoliopsida</taxon>
        <taxon>Magnoliidae</taxon>
        <taxon>Laurales</taxon>
        <taxon>Lauraceae</taxon>
        <taxon>Persea</taxon>
    </lineage>
</organism>
<reference evidence="1 2" key="1">
    <citation type="journal article" date="2022" name="Hortic Res">
        <title>A haplotype resolved chromosomal level avocado genome allows analysis of novel avocado genes.</title>
        <authorList>
            <person name="Nath O."/>
            <person name="Fletcher S.J."/>
            <person name="Hayward A."/>
            <person name="Shaw L.M."/>
            <person name="Masouleh A.K."/>
            <person name="Furtado A."/>
            <person name="Henry R.J."/>
            <person name="Mitter N."/>
        </authorList>
    </citation>
    <scope>NUCLEOTIDE SEQUENCE [LARGE SCALE GENOMIC DNA]</scope>
    <source>
        <strain evidence="2">cv. Hass</strain>
    </source>
</reference>
<name>A0ACC2MIL6_PERAE</name>
<gene>
    <name evidence="1" type="ORF">MRB53_007330</name>
</gene>
<proteinExistence type="predicted"/>
<evidence type="ECO:0000313" key="1">
    <source>
        <dbReference type="EMBL" id="KAJ8645582.1"/>
    </source>
</evidence>
<dbReference type="EMBL" id="CM056810">
    <property type="protein sequence ID" value="KAJ8645582.1"/>
    <property type="molecule type" value="Genomic_DNA"/>
</dbReference>
<sequence>MLASILASVASSSIIDLVDAKLVCKEFSEAGSDYLVLKRVTLETIPSTSWTEHSPQKSYFLKQCEEAENPDAIYNLGMYNYFSYREFQLGRQLLEKSADSGHPHSIYALGMILLSEKESQLEAIKLLKKIDNVETTKCKQFSEAALDYLVFKRVTLETIPSTSWTERSPQKSYFLKHCEEAKNPDALYNLGMGLRTRLQSFEELSRLRSSPFYLCSWDDTC</sequence>
<protein>
    <submittedName>
        <fullName evidence="1">Uncharacterized protein</fullName>
    </submittedName>
</protein>
<dbReference type="Proteomes" id="UP001234297">
    <property type="component" value="Chromosome 2"/>
</dbReference>
<evidence type="ECO:0000313" key="2">
    <source>
        <dbReference type="Proteomes" id="UP001234297"/>
    </source>
</evidence>
<keyword evidence="2" id="KW-1185">Reference proteome</keyword>
<comment type="caution">
    <text evidence="1">The sequence shown here is derived from an EMBL/GenBank/DDBJ whole genome shotgun (WGS) entry which is preliminary data.</text>
</comment>
<accession>A0ACC2MIL6</accession>